<reference evidence="1 3" key="1">
    <citation type="submission" date="2011-05" db="EMBL/GenBank/DDBJ databases">
        <authorList>
            <person name="Muzny D."/>
            <person name="Qin X."/>
            <person name="Deng J."/>
            <person name="Jiang H."/>
            <person name="Liu Y."/>
            <person name="Qu J."/>
            <person name="Song X.-Z."/>
            <person name="Zhang L."/>
            <person name="Thornton R."/>
            <person name="Coyle M."/>
            <person name="Francisco L."/>
            <person name="Jackson L."/>
            <person name="Javaid M."/>
            <person name="Korchina V."/>
            <person name="Kovar C."/>
            <person name="Mata R."/>
            <person name="Mathew T."/>
            <person name="Ngo R."/>
            <person name="Nguyen L."/>
            <person name="Nguyen N."/>
            <person name="Okwuonu G."/>
            <person name="Ongeri F."/>
            <person name="Pham C."/>
            <person name="Simmons D."/>
            <person name="Wilczek-Boney K."/>
            <person name="Hale W."/>
            <person name="Jakkamsetti A."/>
            <person name="Pham P."/>
            <person name="Ruth R."/>
            <person name="San Lucas F."/>
            <person name="Warren J."/>
            <person name="Zhang J."/>
            <person name="Zhao Z."/>
            <person name="Zhou C."/>
            <person name="Zhu D."/>
            <person name="Lee S."/>
            <person name="Bess C."/>
            <person name="Blankenburg K."/>
            <person name="Forbes L."/>
            <person name="Fu Q."/>
            <person name="Gubbala S."/>
            <person name="Hirani K."/>
            <person name="Jayaseelan J.C."/>
            <person name="Lara F."/>
            <person name="Munidasa M."/>
            <person name="Palculict T."/>
            <person name="Patil S."/>
            <person name="Pu L.-L."/>
            <person name="Saada N."/>
            <person name="Tang L."/>
            <person name="Weissenberger G."/>
            <person name="Zhu Y."/>
            <person name="Hemphill L."/>
            <person name="Shang Y."/>
            <person name="Youmans B."/>
            <person name="Ayvaz T."/>
            <person name="Ross M."/>
            <person name="Santibanez J."/>
            <person name="Aqrawi P."/>
            <person name="Gross S."/>
            <person name="Joshi V."/>
            <person name="Fowler G."/>
            <person name="Nazareth L."/>
            <person name="Reid J."/>
            <person name="Worley K."/>
            <person name="Petrosino J."/>
            <person name="Highlander S."/>
            <person name="Gibbs R."/>
        </authorList>
    </citation>
    <scope>NUCLEOTIDE SEQUENCE [LARGE SCALE GENOMIC DNA]</scope>
    <source>
        <strain evidence="1 3">ATCC 33926</strain>
    </source>
</reference>
<keyword evidence="4" id="KW-1185">Reference proteome</keyword>
<accession>A0AA36XIV1</accession>
<evidence type="ECO:0000313" key="1">
    <source>
        <dbReference type="EMBL" id="EGQ74168.1"/>
    </source>
</evidence>
<dbReference type="Proteomes" id="UP000004982">
    <property type="component" value="Unassembled WGS sequence"/>
</dbReference>
<evidence type="ECO:0000313" key="3">
    <source>
        <dbReference type="Proteomes" id="UP000004982"/>
    </source>
</evidence>
<protein>
    <submittedName>
        <fullName evidence="1">Uncharacterized protein</fullName>
    </submittedName>
</protein>
<dbReference type="Proteomes" id="UP000829455">
    <property type="component" value="Chromosome"/>
</dbReference>
<sequence length="174" mass="20270">MAERHKGCLKNHRYGFSDSLFIKNSIMNKIALCIPLILFTLPVYAEKTSYNKPEYWRLIHSDPAQGKSIYGNTLVRSLSPGNSIIEIRYEKPKPIIPNETINGRSRIIGKDYVKTRFKFQIDCKNKEISYEESAFFDSKGKLSAYEILPVEELKWHKIKIGSTAEKFYRFTCEF</sequence>
<proteinExistence type="predicted"/>
<name>A0AA36XIV1_9NEIS</name>
<dbReference type="EMBL" id="AFQE01000147">
    <property type="protein sequence ID" value="EGQ74168.1"/>
    <property type="molecule type" value="Genomic_DNA"/>
</dbReference>
<dbReference type="AlphaFoldDB" id="A0AA36XIV1"/>
<dbReference type="RefSeq" id="WP_003780410.1">
    <property type="nucleotide sequence ID" value="NZ_CP094241.1"/>
</dbReference>
<organism evidence="1 3">
    <name type="scientific">Neisseria macacae ATCC 33926</name>
    <dbReference type="NCBI Taxonomy" id="997348"/>
    <lineage>
        <taxon>Bacteria</taxon>
        <taxon>Pseudomonadati</taxon>
        <taxon>Pseudomonadota</taxon>
        <taxon>Betaproteobacteria</taxon>
        <taxon>Neisseriales</taxon>
        <taxon>Neisseriaceae</taxon>
        <taxon>Neisseria</taxon>
    </lineage>
</organism>
<gene>
    <name evidence="1" type="ORF">HMPREF9418_2903</name>
    <name evidence="2" type="ORF">MON40_04205</name>
</gene>
<reference evidence="2 4" key="2">
    <citation type="submission" date="2022-03" db="EMBL/GenBank/DDBJ databases">
        <title>Genome sequencing of Neisseria macacae.</title>
        <authorList>
            <person name="Baek M.-G."/>
        </authorList>
    </citation>
    <scope>NUCLEOTIDE SEQUENCE [LARGE SCALE GENOMIC DNA]</scope>
    <source>
        <strain evidence="2 4">ATCC 33926</strain>
    </source>
</reference>
<evidence type="ECO:0000313" key="2">
    <source>
        <dbReference type="EMBL" id="UNV85721.1"/>
    </source>
</evidence>
<evidence type="ECO:0000313" key="4">
    <source>
        <dbReference type="Proteomes" id="UP000829455"/>
    </source>
</evidence>
<dbReference type="EMBL" id="CP094241">
    <property type="protein sequence ID" value="UNV85721.1"/>
    <property type="molecule type" value="Genomic_DNA"/>
</dbReference>